<evidence type="ECO:0008006" key="2">
    <source>
        <dbReference type="Google" id="ProtNLM"/>
    </source>
</evidence>
<accession>X1HI41</accession>
<comment type="caution">
    <text evidence="1">The sequence shown here is derived from an EMBL/GenBank/DDBJ whole genome shotgun (WGS) entry which is preliminary data.</text>
</comment>
<proteinExistence type="predicted"/>
<reference evidence="1" key="1">
    <citation type="journal article" date="2014" name="Front. Microbiol.">
        <title>High frequency of phylogenetically diverse reductive dehalogenase-homologous genes in deep subseafloor sedimentary metagenomes.</title>
        <authorList>
            <person name="Kawai M."/>
            <person name="Futagami T."/>
            <person name="Toyoda A."/>
            <person name="Takaki Y."/>
            <person name="Nishi S."/>
            <person name="Hori S."/>
            <person name="Arai W."/>
            <person name="Tsubouchi T."/>
            <person name="Morono Y."/>
            <person name="Uchiyama I."/>
            <person name="Ito T."/>
            <person name="Fujiyama A."/>
            <person name="Inagaki F."/>
            <person name="Takami H."/>
        </authorList>
    </citation>
    <scope>NUCLEOTIDE SEQUENCE</scope>
    <source>
        <strain evidence="1">Expedition CK06-06</strain>
    </source>
</reference>
<organism evidence="1">
    <name type="scientific">marine sediment metagenome</name>
    <dbReference type="NCBI Taxonomy" id="412755"/>
    <lineage>
        <taxon>unclassified sequences</taxon>
        <taxon>metagenomes</taxon>
        <taxon>ecological metagenomes</taxon>
    </lineage>
</organism>
<name>X1HI41_9ZZZZ</name>
<sequence>MPLIETDTLYAFLNANDVNHKFANNILVQVNKGELEANFSSVSLIELQLIYKSKNIEYDFEFDLVELQRIKNLIWAPLDAISSLTA</sequence>
<feature type="non-terminal residue" evidence="1">
    <location>
        <position position="86"/>
    </location>
</feature>
<evidence type="ECO:0000313" key="1">
    <source>
        <dbReference type="EMBL" id="GAH53469.1"/>
    </source>
</evidence>
<protein>
    <recommendedName>
        <fullName evidence="2">PIN domain-containing protein</fullName>
    </recommendedName>
</protein>
<dbReference type="EMBL" id="BARU01018183">
    <property type="protein sequence ID" value="GAH53469.1"/>
    <property type="molecule type" value="Genomic_DNA"/>
</dbReference>
<dbReference type="AlphaFoldDB" id="X1HI41"/>
<gene>
    <name evidence="1" type="ORF">S03H2_30076</name>
</gene>